<organism evidence="14 15">
    <name type="scientific">Lacibacterium aquatile</name>
    <dbReference type="NCBI Taxonomy" id="1168082"/>
    <lineage>
        <taxon>Bacteria</taxon>
        <taxon>Pseudomonadati</taxon>
        <taxon>Pseudomonadota</taxon>
        <taxon>Alphaproteobacteria</taxon>
        <taxon>Rhodospirillales</taxon>
        <taxon>Rhodospirillaceae</taxon>
    </lineage>
</organism>
<dbReference type="InterPro" id="IPR015797">
    <property type="entry name" value="NUDIX_hydrolase-like_dom_sf"/>
</dbReference>
<evidence type="ECO:0000313" key="14">
    <source>
        <dbReference type="EMBL" id="MFD2263068.1"/>
    </source>
</evidence>
<dbReference type="PANTHER" id="PTHR11839:SF5">
    <property type="entry name" value="ADP-RIBOSE PYROPHOSPHATASE"/>
    <property type="match status" value="1"/>
</dbReference>
<comment type="similarity">
    <text evidence="2">Belongs to the Nudix hydrolase family. NudF subfamily.</text>
</comment>
<keyword evidence="5" id="KW-0479">Metal-binding</keyword>
<keyword evidence="6" id="KW-0378">Hydrolase</keyword>
<accession>A0ABW5DPK9</accession>
<dbReference type="RefSeq" id="WP_379876040.1">
    <property type="nucleotide sequence ID" value="NZ_JBHUIP010000009.1"/>
</dbReference>
<feature type="domain" description="Nudix hydrolase" evidence="13">
    <location>
        <begin position="58"/>
        <end position="196"/>
    </location>
</feature>
<evidence type="ECO:0000256" key="3">
    <source>
        <dbReference type="ARBA" id="ARBA00012453"/>
    </source>
</evidence>
<evidence type="ECO:0000313" key="15">
    <source>
        <dbReference type="Proteomes" id="UP001597295"/>
    </source>
</evidence>
<evidence type="ECO:0000256" key="9">
    <source>
        <dbReference type="ARBA" id="ARBA00030162"/>
    </source>
</evidence>
<dbReference type="EC" id="3.6.1.13" evidence="3"/>
<dbReference type="NCBIfam" id="TIGR00052">
    <property type="entry name" value="nudix-type nucleoside diphosphatase, YffH/AdpP family"/>
    <property type="match status" value="1"/>
</dbReference>
<keyword evidence="15" id="KW-1185">Reference proteome</keyword>
<dbReference type="PANTHER" id="PTHR11839">
    <property type="entry name" value="UDP/ADP-SUGAR PYROPHOSPHATASE"/>
    <property type="match status" value="1"/>
</dbReference>
<evidence type="ECO:0000256" key="2">
    <source>
        <dbReference type="ARBA" id="ARBA00007482"/>
    </source>
</evidence>
<gene>
    <name evidence="14" type="ORF">ACFSM5_09240</name>
</gene>
<dbReference type="CDD" id="cd24155">
    <property type="entry name" value="NUDIX_ADPRase"/>
    <property type="match status" value="1"/>
</dbReference>
<sequence>MTAKRHSPDGPDHVEHPDVEVISRSTVFEGYSRVDRLRLRHKIHGDDWSTLVDREVFRRGSAAALIPYDPKTDTIVLIEQFRMGPFITGAHPWMLEVVAGMIDEGETPEQVAVRECQEECGAIPKAVVPVFQYFPSPGAVSETIHLYCGWIDSHDLPEVLGLHDEGEYIRVIPMPRLEAEAMLEAGKFNNGLTIMAVQWLKLNHASLRKRWGA</sequence>
<evidence type="ECO:0000256" key="8">
    <source>
        <dbReference type="ARBA" id="ARBA00025164"/>
    </source>
</evidence>
<evidence type="ECO:0000256" key="7">
    <source>
        <dbReference type="ARBA" id="ARBA00022842"/>
    </source>
</evidence>
<comment type="function">
    <text evidence="8">Acts on ADP-mannose and ADP-glucose as well as ADP-ribose. Prevents glycogen biosynthesis. The reaction catalyzed by this enzyme is a limiting step of the gluconeogenic process.</text>
</comment>
<dbReference type="EMBL" id="JBHUIP010000009">
    <property type="protein sequence ID" value="MFD2263068.1"/>
    <property type="molecule type" value="Genomic_DNA"/>
</dbReference>
<comment type="catalytic activity">
    <reaction evidence="12">
        <text>ADP-D-ribose + H2O = D-ribose 5-phosphate + AMP + 2 H(+)</text>
        <dbReference type="Rhea" id="RHEA:10412"/>
        <dbReference type="ChEBI" id="CHEBI:15377"/>
        <dbReference type="ChEBI" id="CHEBI:15378"/>
        <dbReference type="ChEBI" id="CHEBI:57967"/>
        <dbReference type="ChEBI" id="CHEBI:78346"/>
        <dbReference type="ChEBI" id="CHEBI:456215"/>
        <dbReference type="EC" id="3.6.1.13"/>
    </reaction>
</comment>
<evidence type="ECO:0000256" key="5">
    <source>
        <dbReference type="ARBA" id="ARBA00022723"/>
    </source>
</evidence>
<name>A0ABW5DPK9_9PROT</name>
<evidence type="ECO:0000256" key="12">
    <source>
        <dbReference type="ARBA" id="ARBA00049546"/>
    </source>
</evidence>
<evidence type="ECO:0000256" key="10">
    <source>
        <dbReference type="ARBA" id="ARBA00030308"/>
    </source>
</evidence>
<dbReference type="InterPro" id="IPR000086">
    <property type="entry name" value="NUDIX_hydrolase_dom"/>
</dbReference>
<dbReference type="PROSITE" id="PS51462">
    <property type="entry name" value="NUDIX"/>
    <property type="match status" value="1"/>
</dbReference>
<dbReference type="SUPFAM" id="SSF55811">
    <property type="entry name" value="Nudix"/>
    <property type="match status" value="1"/>
</dbReference>
<dbReference type="Proteomes" id="UP001597295">
    <property type="component" value="Unassembled WGS sequence"/>
</dbReference>
<evidence type="ECO:0000256" key="11">
    <source>
        <dbReference type="ARBA" id="ARBA00033056"/>
    </source>
</evidence>
<dbReference type="InterPro" id="IPR004385">
    <property type="entry name" value="NDP_pyrophosphatase"/>
</dbReference>
<evidence type="ECO:0000256" key="6">
    <source>
        <dbReference type="ARBA" id="ARBA00022801"/>
    </source>
</evidence>
<protein>
    <recommendedName>
        <fullName evidence="4">ADP-ribose pyrophosphatase</fullName>
        <ecNumber evidence="3">3.6.1.13</ecNumber>
    </recommendedName>
    <alternativeName>
        <fullName evidence="9">ADP-ribose diphosphatase</fullName>
    </alternativeName>
    <alternativeName>
        <fullName evidence="11">ADP-ribose phosphohydrolase</fullName>
    </alternativeName>
    <alternativeName>
        <fullName evidence="10">Adenosine diphosphoribose pyrophosphatase</fullName>
    </alternativeName>
</protein>
<dbReference type="Gene3D" id="3.90.79.10">
    <property type="entry name" value="Nucleoside Triphosphate Pyrophosphohydrolase"/>
    <property type="match status" value="1"/>
</dbReference>
<keyword evidence="7" id="KW-0460">Magnesium</keyword>
<evidence type="ECO:0000256" key="4">
    <source>
        <dbReference type="ARBA" id="ARBA00013297"/>
    </source>
</evidence>
<comment type="cofactor">
    <cofactor evidence="1">
        <name>Mg(2+)</name>
        <dbReference type="ChEBI" id="CHEBI:18420"/>
    </cofactor>
</comment>
<evidence type="ECO:0000256" key="1">
    <source>
        <dbReference type="ARBA" id="ARBA00001946"/>
    </source>
</evidence>
<comment type="caution">
    <text evidence="14">The sequence shown here is derived from an EMBL/GenBank/DDBJ whole genome shotgun (WGS) entry which is preliminary data.</text>
</comment>
<evidence type="ECO:0000259" key="13">
    <source>
        <dbReference type="PROSITE" id="PS51462"/>
    </source>
</evidence>
<reference evidence="15" key="1">
    <citation type="journal article" date="2019" name="Int. J. Syst. Evol. Microbiol.">
        <title>The Global Catalogue of Microorganisms (GCM) 10K type strain sequencing project: providing services to taxonomists for standard genome sequencing and annotation.</title>
        <authorList>
            <consortium name="The Broad Institute Genomics Platform"/>
            <consortium name="The Broad Institute Genome Sequencing Center for Infectious Disease"/>
            <person name="Wu L."/>
            <person name="Ma J."/>
        </authorList>
    </citation>
    <scope>NUCLEOTIDE SEQUENCE [LARGE SCALE GENOMIC DNA]</scope>
    <source>
        <strain evidence="15">CGMCC 1.19062</strain>
    </source>
</reference>
<dbReference type="Pfam" id="PF00293">
    <property type="entry name" value="NUDIX"/>
    <property type="match status" value="1"/>
</dbReference>
<proteinExistence type="inferred from homology"/>